<dbReference type="InterPro" id="IPR056350">
    <property type="entry name" value="HAT_Syf1_central"/>
</dbReference>
<keyword evidence="5" id="KW-0747">Spliceosome</keyword>
<dbReference type="GO" id="GO:0000349">
    <property type="term" value="P:generation of catalytic spliceosome for first transesterification step"/>
    <property type="evidence" value="ECO:0007669"/>
    <property type="project" value="TreeGrafter"/>
</dbReference>
<evidence type="ECO:0000256" key="6">
    <source>
        <dbReference type="ARBA" id="ARBA00022737"/>
    </source>
</evidence>
<keyword evidence="18" id="KW-1185">Reference proteome</keyword>
<organism evidence="17 18">
    <name type="scientific">Multifurca ochricompacta</name>
    <dbReference type="NCBI Taxonomy" id="376703"/>
    <lineage>
        <taxon>Eukaryota</taxon>
        <taxon>Fungi</taxon>
        <taxon>Dikarya</taxon>
        <taxon>Basidiomycota</taxon>
        <taxon>Agaricomycotina</taxon>
        <taxon>Agaricomycetes</taxon>
        <taxon>Russulales</taxon>
        <taxon>Russulaceae</taxon>
        <taxon>Multifurca</taxon>
    </lineage>
</organism>
<dbReference type="PANTHER" id="PTHR11246">
    <property type="entry name" value="PRE-MRNA SPLICING FACTOR"/>
    <property type="match status" value="1"/>
</dbReference>
<dbReference type="SUPFAM" id="SSF48452">
    <property type="entry name" value="TPR-like"/>
    <property type="match status" value="2"/>
</dbReference>
<dbReference type="AlphaFoldDB" id="A0AAD4MCQ5"/>
<evidence type="ECO:0000259" key="15">
    <source>
        <dbReference type="Pfam" id="PF23231"/>
    </source>
</evidence>
<comment type="subcellular location">
    <subcellularLocation>
        <location evidence="1">Nucleus</location>
    </subcellularLocation>
</comment>
<dbReference type="FunFam" id="1.25.40.10:FF:000137">
    <property type="entry name" value="Pre-mRNA-splicing factor syf1"/>
    <property type="match status" value="1"/>
</dbReference>
<keyword evidence="6" id="KW-0677">Repeat</keyword>
<dbReference type="EMBL" id="WTXG01000003">
    <property type="protein sequence ID" value="KAI0306772.1"/>
    <property type="molecule type" value="Genomic_DNA"/>
</dbReference>
<evidence type="ECO:0000256" key="5">
    <source>
        <dbReference type="ARBA" id="ARBA00022728"/>
    </source>
</evidence>
<evidence type="ECO:0000259" key="16">
    <source>
        <dbReference type="Pfam" id="PF23233"/>
    </source>
</evidence>
<feature type="domain" description="Pre-mRNA-splicing factor Syf1-like N-terminal HAT-repeats" evidence="16">
    <location>
        <begin position="165"/>
        <end position="256"/>
    </location>
</feature>
<dbReference type="GO" id="GO:0071014">
    <property type="term" value="C:post-mRNA release spliceosomal complex"/>
    <property type="evidence" value="ECO:0007669"/>
    <property type="project" value="TreeGrafter"/>
</dbReference>
<dbReference type="GO" id="GO:0000974">
    <property type="term" value="C:Prp19 complex"/>
    <property type="evidence" value="ECO:0007669"/>
    <property type="project" value="TreeGrafter"/>
</dbReference>
<dbReference type="InterPro" id="IPR003107">
    <property type="entry name" value="HAT"/>
</dbReference>
<evidence type="ECO:0000256" key="11">
    <source>
        <dbReference type="ARBA" id="ARBA00067212"/>
    </source>
</evidence>
<dbReference type="InterPro" id="IPR055433">
    <property type="entry name" value="HAT_Syf1-like_N"/>
</dbReference>
<evidence type="ECO:0000313" key="18">
    <source>
        <dbReference type="Proteomes" id="UP001203297"/>
    </source>
</evidence>
<feature type="domain" description="Pre-mRNA-splicing factor Syf1/CRNKL1-like C-terminal HAT-repeats" evidence="15">
    <location>
        <begin position="543"/>
        <end position="931"/>
    </location>
</feature>
<evidence type="ECO:0000256" key="13">
    <source>
        <dbReference type="SAM" id="Phobius"/>
    </source>
</evidence>
<protein>
    <recommendedName>
        <fullName evidence="10">Pre-mRNA-splicing factor SYF1</fullName>
    </recommendedName>
    <alternativeName>
        <fullName evidence="11">Pre-mRNA-splicing factor syf1</fullName>
    </alternativeName>
</protein>
<feature type="region of interest" description="Disordered" evidence="12">
    <location>
        <begin position="934"/>
        <end position="960"/>
    </location>
</feature>
<dbReference type="Pfam" id="PF23233">
    <property type="entry name" value="HAT_Syf1_CNRKL1_N"/>
    <property type="match status" value="1"/>
</dbReference>
<evidence type="ECO:0000256" key="1">
    <source>
        <dbReference type="ARBA" id="ARBA00004123"/>
    </source>
</evidence>
<evidence type="ECO:0000256" key="9">
    <source>
        <dbReference type="ARBA" id="ARBA00037272"/>
    </source>
</evidence>
<dbReference type="FunFam" id="1.25.40.10:FF:000023">
    <property type="entry name" value="Pre-mRNA-splicing factor SYF1"/>
    <property type="match status" value="1"/>
</dbReference>
<dbReference type="Pfam" id="PF23220">
    <property type="entry name" value="HAT_Syf1_M"/>
    <property type="match status" value="1"/>
</dbReference>
<keyword evidence="13" id="KW-1133">Transmembrane helix</keyword>
<comment type="subunit">
    <text evidence="3">Associated with the spliceosome.</text>
</comment>
<comment type="caution">
    <text evidence="17">The sequence shown here is derived from an EMBL/GenBank/DDBJ whole genome shotgun (WGS) entry which is preliminary data.</text>
</comment>
<evidence type="ECO:0000259" key="14">
    <source>
        <dbReference type="Pfam" id="PF23220"/>
    </source>
</evidence>
<dbReference type="SMART" id="SM00386">
    <property type="entry name" value="HAT"/>
    <property type="match status" value="11"/>
</dbReference>
<keyword evidence="13" id="KW-0472">Membrane</keyword>
<dbReference type="Pfam" id="PF23231">
    <property type="entry name" value="HAT_Syf1_CNRKL1_C"/>
    <property type="match status" value="1"/>
</dbReference>
<evidence type="ECO:0000256" key="7">
    <source>
        <dbReference type="ARBA" id="ARBA00023187"/>
    </source>
</evidence>
<evidence type="ECO:0000256" key="3">
    <source>
        <dbReference type="ARBA" id="ARBA00011524"/>
    </source>
</evidence>
<keyword evidence="8" id="KW-0539">Nucleus</keyword>
<dbReference type="InterPro" id="IPR011990">
    <property type="entry name" value="TPR-like_helical_dom_sf"/>
</dbReference>
<dbReference type="InterPro" id="IPR055430">
    <property type="entry name" value="HAT_Syf1_CNRKL1_C"/>
</dbReference>
<keyword evidence="4" id="KW-0507">mRNA processing</keyword>
<reference evidence="17" key="1">
    <citation type="journal article" date="2022" name="New Phytol.">
        <title>Evolutionary transition to the ectomycorrhizal habit in the genomes of a hyperdiverse lineage of mushroom-forming fungi.</title>
        <authorList>
            <person name="Looney B."/>
            <person name="Miyauchi S."/>
            <person name="Morin E."/>
            <person name="Drula E."/>
            <person name="Courty P.E."/>
            <person name="Kohler A."/>
            <person name="Kuo A."/>
            <person name="LaButti K."/>
            <person name="Pangilinan J."/>
            <person name="Lipzen A."/>
            <person name="Riley R."/>
            <person name="Andreopoulos W."/>
            <person name="He G."/>
            <person name="Johnson J."/>
            <person name="Nolan M."/>
            <person name="Tritt A."/>
            <person name="Barry K.W."/>
            <person name="Grigoriev I.V."/>
            <person name="Nagy L.G."/>
            <person name="Hibbett D."/>
            <person name="Henrissat B."/>
            <person name="Matheny P.B."/>
            <person name="Labbe J."/>
            <person name="Martin F.M."/>
        </authorList>
    </citation>
    <scope>NUCLEOTIDE SEQUENCE</scope>
    <source>
        <strain evidence="17">BPL690</strain>
    </source>
</reference>
<dbReference type="FunFam" id="1.25.40.10:FF:000038">
    <property type="entry name" value="Putative pre-mRNA-splicing factor SYF1"/>
    <property type="match status" value="1"/>
</dbReference>
<evidence type="ECO:0000256" key="8">
    <source>
        <dbReference type="ARBA" id="ARBA00023242"/>
    </source>
</evidence>
<name>A0AAD4MCQ5_9AGAM</name>
<evidence type="ECO:0000256" key="10">
    <source>
        <dbReference type="ARBA" id="ARBA00039472"/>
    </source>
</evidence>
<dbReference type="Gene3D" id="1.25.40.10">
    <property type="entry name" value="Tetratricopeptide repeat domain"/>
    <property type="match status" value="4"/>
</dbReference>
<keyword evidence="7" id="KW-0508">mRNA splicing</keyword>
<keyword evidence="13" id="KW-0812">Transmembrane</keyword>
<evidence type="ECO:0000313" key="17">
    <source>
        <dbReference type="EMBL" id="KAI0306772.1"/>
    </source>
</evidence>
<accession>A0AAD4MCQ5</accession>
<evidence type="ECO:0000256" key="2">
    <source>
        <dbReference type="ARBA" id="ARBA00008644"/>
    </source>
</evidence>
<evidence type="ECO:0000256" key="4">
    <source>
        <dbReference type="ARBA" id="ARBA00022664"/>
    </source>
</evidence>
<dbReference type="GO" id="GO:0071007">
    <property type="term" value="C:U2-type catalytic step 2 spliceosome"/>
    <property type="evidence" value="ECO:0007669"/>
    <property type="project" value="TreeGrafter"/>
</dbReference>
<dbReference type="PANTHER" id="PTHR11246:SF5">
    <property type="entry name" value="PRE-MRNA-SPLICING FACTOR SYF1"/>
    <property type="match status" value="1"/>
</dbReference>
<feature type="domain" description="Pre-mRNA-splicing factor SYF1 central HAT repeats" evidence="14">
    <location>
        <begin position="384"/>
        <end position="540"/>
    </location>
</feature>
<sequence length="1086" mass="124050">MIESLSASFPLTFPVPTPFTHPSLISLNDLHREEDLLRNPSSFRQWWSAINTTREAQNALLKLEPPSDKSPDTDTLLGPLASPVACQSLQRLTYLYEAALVNFAGSFKLWKSYLQMRISYVLGKQLTRKKVGGKKRLPDIKDALEGEQEDLEQWDGGLDGVIGWEEWKALVATFERSLMWLPKLPRLWLMYLSIFSHPKCPPVLSHSHARRTFDRALRTLPPSLHHRIWVRYLLWSESRGGLTTFAVYRRYLAIDPSVTERYVALLLSPSNPSPRPLEAAKLLLLLSKKAARGEYVSSEGKSPYQLLGDWLEVVEAHAEEVGFSIEELVSVEVADDTGDRDAKDLQQLHNDNSLIRFAGPPTTIDTDGKPAPIYNEDEDPNSPRKLDIEKIVRKDGLAVYKDQAGQLWTGLATYWIKRGEFDRAKETFETGIASVLTIRDFTQIFDAYAEFSESVISALMEELADPDEEDEDFDAKETEEELDAKMREFEELMDRRPFLVNDVLLRRNPNDVQEWEKRVALWGQDDEKVAETYTQALSTIASRRATANLHRLYINFAKFYEEGGTTGEAEADLASARKVLEKATKVNFKNVEDLAEIWCEWAEMEVRHENYDDAIHVMQRATAVPKNTKVNYHDHSLPVQARLFKSLKLWSFFVDLEESLGTVDSTKAVYDKIFELRIANAQIIVNYAAFLEENKYFEESFKIYERGVELFTFPVSFEIWNIYLSKFVKRYGGSKLERARDLFEQALEKCPPKSCKPIFLMYAQLEEDHGLAKRAMSIYDRATQVVENEDKFEMFTIYIAKAAANYGLTATRPIYERALEVLPDRQTAKMCLRFAALERKLGEIDRARAIYAHASQFCDPRTSPEFWAEWHSFEIDTGSEDTFREMLRIKRSVQAQFNTEASYLAAQALAARQGAEKSTDEVALDPMAAAERQLSGRKTGPAFVSAKQQQPPKGGDELAQQSPIPQVVGNADEIHISDERYLIVIGVVCVVLSCFRYLSVLTTAFKHRVKDKIYNLIGYPTDQPRFHINLPTLHPNCHLQEMVVPPTCWQLSGMPQRRCHDCARYRQVECAAPRNAGRATECQTPR</sequence>
<gene>
    <name evidence="17" type="ORF">B0F90DRAFT_1623785</name>
</gene>
<feature type="region of interest" description="Disordered" evidence="12">
    <location>
        <begin position="356"/>
        <end position="382"/>
    </location>
</feature>
<comment type="similarity">
    <text evidence="2">Belongs to the crooked-neck family.</text>
</comment>
<feature type="transmembrane region" description="Helical" evidence="13">
    <location>
        <begin position="981"/>
        <end position="1005"/>
    </location>
</feature>
<comment type="function">
    <text evidence="9">Involved in pre-mRNA splicing and cell cycle progression.</text>
</comment>
<dbReference type="Proteomes" id="UP001203297">
    <property type="component" value="Unassembled WGS sequence"/>
</dbReference>
<proteinExistence type="inferred from homology"/>
<dbReference type="InterPro" id="IPR045075">
    <property type="entry name" value="Syf1-like"/>
</dbReference>
<evidence type="ECO:0000256" key="12">
    <source>
        <dbReference type="SAM" id="MobiDB-lite"/>
    </source>
</evidence>